<dbReference type="WBParaSite" id="SVE_0822200.1">
    <property type="protein sequence ID" value="SVE_0822200.1"/>
    <property type="gene ID" value="SVE_0822200"/>
</dbReference>
<dbReference type="PROSITE" id="PS00383">
    <property type="entry name" value="TYR_PHOSPHATASE_1"/>
    <property type="match status" value="1"/>
</dbReference>
<organism evidence="10 11">
    <name type="scientific">Strongyloides venezuelensis</name>
    <name type="common">Threadworm</name>
    <dbReference type="NCBI Taxonomy" id="75913"/>
    <lineage>
        <taxon>Eukaryota</taxon>
        <taxon>Metazoa</taxon>
        <taxon>Ecdysozoa</taxon>
        <taxon>Nematoda</taxon>
        <taxon>Chromadorea</taxon>
        <taxon>Rhabditida</taxon>
        <taxon>Tylenchina</taxon>
        <taxon>Panagrolaimomorpha</taxon>
        <taxon>Strongyloidoidea</taxon>
        <taxon>Strongyloididae</taxon>
        <taxon>Strongyloides</taxon>
    </lineage>
</organism>
<dbReference type="InterPro" id="IPR000242">
    <property type="entry name" value="PTP_cat"/>
</dbReference>
<evidence type="ECO:0000256" key="6">
    <source>
        <dbReference type="SAM" id="MobiDB-lite"/>
    </source>
</evidence>
<dbReference type="PROSITE" id="PS50056">
    <property type="entry name" value="TYR_PHOSPHATASE_2"/>
    <property type="match status" value="1"/>
</dbReference>
<keyword evidence="3" id="KW-0904">Protein phosphatase</keyword>
<evidence type="ECO:0000256" key="2">
    <source>
        <dbReference type="ARBA" id="ARBA00022801"/>
    </source>
</evidence>
<reference evidence="10" key="1">
    <citation type="submission" date="2014-07" db="EMBL/GenBank/DDBJ databases">
        <authorList>
            <person name="Martin A.A"/>
            <person name="De Silva N."/>
        </authorList>
    </citation>
    <scope>NUCLEOTIDE SEQUENCE</scope>
</reference>
<dbReference type="InterPro" id="IPR003595">
    <property type="entry name" value="Tyr_Pase_cat"/>
</dbReference>
<dbReference type="PROSITE" id="PS50055">
    <property type="entry name" value="TYR_PHOSPHATASE_PTP"/>
    <property type="match status" value="1"/>
</dbReference>
<evidence type="ECO:0000259" key="8">
    <source>
        <dbReference type="PROSITE" id="PS50055"/>
    </source>
</evidence>
<dbReference type="InterPro" id="IPR052123">
    <property type="entry name" value="Non-rcpt_Tyr_Phosphatase"/>
</dbReference>
<sequence length="693" mass="80120">MSQRIANFTLPNIFYNVTGKEAEKLLMKYGIEGEFLVRPSSTGENAYSLSIHRGSRITHVKLNKNGDFFSIKDCDVFTSVTELINYCISNTGYLKEHNGDVIVLTRPLSWNVRKYDWNYFHPNITGMEAEKFLKEYGKKGLFLVRQSQSHPTDLAMSVMLGEGKVCHLKIITLSDTFDIGGGETFPSIERLIEHHRKVPLIMDKGNVLRLETGLATTKIFIPDIDMRIEQLTRTDRNGKTLLSSEFDRLQASESQRVMYTSQKYGKKEENLDKNRYKNIVPYDLCRVKLKNEGTLEMNDYINGNYVEILPYEFTDMACINKHYISTQGCLPNTIDDFWQMVWQEESYIIVMVTKEVERMKNKCTKYWPEDDEILTTGRYNDIEVHLEERIDKKNYVIRIFELYKYKVVDNIGDKSIKIGQRTIYHFQYTGWPDHGCPKDPYEIVSFLKAINEYSYNKCPVDQGPMVVHCSAGIGRTGTIISIDIITEYIRVQGLRCFIDVLSSVKMVRAQRSGMVQTELQYKFVYDVVAAFVRDRTKEYEMNRLKSDIKILNPTTPNSANTISLTSSNSGSPRNNQSYEIPNNTTKSPEPSKFEFFTSSYGSNNGFQEMLHENDNRLYFPSHESPRDLRNSTESPKNISINGFGEVMFSNHSNPFNHTPIEQRIQECSTIMNERVKLQPPPLPKRKNPPKEFI</sequence>
<dbReference type="InterPro" id="IPR000387">
    <property type="entry name" value="Tyr_Pase_dom"/>
</dbReference>
<dbReference type="GO" id="GO:0001784">
    <property type="term" value="F:phosphotyrosine residue binding"/>
    <property type="evidence" value="ECO:0007669"/>
    <property type="project" value="TreeGrafter"/>
</dbReference>
<dbReference type="AlphaFoldDB" id="A0A0K0FH60"/>
<dbReference type="PANTHER" id="PTHR46257">
    <property type="entry name" value="TYROSINE-PROTEIN PHOSPHATASE CORKSCREW"/>
    <property type="match status" value="1"/>
</dbReference>
<dbReference type="Pfam" id="PF00102">
    <property type="entry name" value="Y_phosphatase"/>
    <property type="match status" value="1"/>
</dbReference>
<reference evidence="11" key="2">
    <citation type="submission" date="2015-08" db="UniProtKB">
        <authorList>
            <consortium name="WormBaseParasite"/>
        </authorList>
    </citation>
    <scope>IDENTIFICATION</scope>
</reference>
<dbReference type="SMART" id="SM00252">
    <property type="entry name" value="SH2"/>
    <property type="match status" value="2"/>
</dbReference>
<dbReference type="PROSITE" id="PS50001">
    <property type="entry name" value="SH2"/>
    <property type="match status" value="2"/>
</dbReference>
<evidence type="ECO:0000256" key="4">
    <source>
        <dbReference type="ARBA" id="ARBA00022999"/>
    </source>
</evidence>
<keyword evidence="10" id="KW-1185">Reference proteome</keyword>
<dbReference type="Proteomes" id="UP000035680">
    <property type="component" value="Unassembled WGS sequence"/>
</dbReference>
<feature type="region of interest" description="Disordered" evidence="6">
    <location>
        <begin position="555"/>
        <end position="590"/>
    </location>
</feature>
<evidence type="ECO:0000259" key="7">
    <source>
        <dbReference type="PROSITE" id="PS50001"/>
    </source>
</evidence>
<dbReference type="InterPro" id="IPR029021">
    <property type="entry name" value="Prot-tyrosine_phosphatase-like"/>
</dbReference>
<dbReference type="STRING" id="75913.A0A0K0FH60"/>
<evidence type="ECO:0000313" key="11">
    <source>
        <dbReference type="WBParaSite" id="SVE_0822200.1"/>
    </source>
</evidence>
<evidence type="ECO:0000259" key="9">
    <source>
        <dbReference type="PROSITE" id="PS50056"/>
    </source>
</evidence>
<feature type="domain" description="SH2" evidence="7">
    <location>
        <begin position="119"/>
        <end position="214"/>
    </location>
</feature>
<feature type="domain" description="SH2" evidence="7">
    <location>
        <begin position="8"/>
        <end position="108"/>
    </location>
</feature>
<evidence type="ECO:0000256" key="3">
    <source>
        <dbReference type="ARBA" id="ARBA00022912"/>
    </source>
</evidence>
<dbReference type="SUPFAM" id="SSF52799">
    <property type="entry name" value="(Phosphotyrosine protein) phosphatases II"/>
    <property type="match status" value="1"/>
</dbReference>
<dbReference type="GO" id="GO:0030154">
    <property type="term" value="P:cell differentiation"/>
    <property type="evidence" value="ECO:0007669"/>
    <property type="project" value="TreeGrafter"/>
</dbReference>
<dbReference type="SUPFAM" id="SSF55550">
    <property type="entry name" value="SH2 domain"/>
    <property type="match status" value="2"/>
</dbReference>
<dbReference type="Pfam" id="PF00017">
    <property type="entry name" value="SH2"/>
    <property type="match status" value="2"/>
</dbReference>
<protein>
    <recommendedName>
        <fullName evidence="1">protein-tyrosine-phosphatase</fullName>
        <ecNumber evidence="1">3.1.3.48</ecNumber>
    </recommendedName>
</protein>
<feature type="domain" description="Tyrosine-protein phosphatase" evidence="8">
    <location>
        <begin position="242"/>
        <end position="531"/>
    </location>
</feature>
<dbReference type="Gene3D" id="3.90.190.10">
    <property type="entry name" value="Protein tyrosine phosphatase superfamily"/>
    <property type="match status" value="1"/>
</dbReference>
<dbReference type="SMART" id="SM00404">
    <property type="entry name" value="PTPc_motif"/>
    <property type="match status" value="1"/>
</dbReference>
<dbReference type="GO" id="GO:0004726">
    <property type="term" value="F:non-membrane spanning protein tyrosine phosphatase activity"/>
    <property type="evidence" value="ECO:0007669"/>
    <property type="project" value="TreeGrafter"/>
</dbReference>
<evidence type="ECO:0000256" key="5">
    <source>
        <dbReference type="PROSITE-ProRule" id="PRU00191"/>
    </source>
</evidence>
<dbReference type="PRINTS" id="PR00401">
    <property type="entry name" value="SH2DOMAIN"/>
</dbReference>
<dbReference type="GO" id="GO:0000278">
    <property type="term" value="P:mitotic cell cycle"/>
    <property type="evidence" value="ECO:0007669"/>
    <property type="project" value="TreeGrafter"/>
</dbReference>
<proteinExistence type="predicted"/>
<evidence type="ECO:0000256" key="1">
    <source>
        <dbReference type="ARBA" id="ARBA00013064"/>
    </source>
</evidence>
<dbReference type="PANTHER" id="PTHR46257:SF3">
    <property type="entry name" value="TYROSINE-PROTEIN PHOSPHATASE CORKSCREW"/>
    <property type="match status" value="1"/>
</dbReference>
<dbReference type="Gene3D" id="3.30.505.10">
    <property type="entry name" value="SH2 domain"/>
    <property type="match status" value="2"/>
</dbReference>
<keyword evidence="2" id="KW-0378">Hydrolase</keyword>
<dbReference type="InterPro" id="IPR000980">
    <property type="entry name" value="SH2"/>
</dbReference>
<dbReference type="GO" id="GO:0035556">
    <property type="term" value="P:intracellular signal transduction"/>
    <property type="evidence" value="ECO:0007669"/>
    <property type="project" value="TreeGrafter"/>
</dbReference>
<keyword evidence="4 5" id="KW-0727">SH2 domain</keyword>
<name>A0A0K0FH60_STRVS</name>
<dbReference type="InterPro" id="IPR016130">
    <property type="entry name" value="Tyr_Pase_AS"/>
</dbReference>
<feature type="domain" description="Tyrosine specific protein phosphatases" evidence="9">
    <location>
        <begin position="444"/>
        <end position="522"/>
    </location>
</feature>
<accession>A0A0K0FH60</accession>
<dbReference type="SMART" id="SM00194">
    <property type="entry name" value="PTPc"/>
    <property type="match status" value="1"/>
</dbReference>
<dbReference type="PRINTS" id="PR00700">
    <property type="entry name" value="PRTYPHPHTASE"/>
</dbReference>
<dbReference type="GO" id="GO:0005737">
    <property type="term" value="C:cytoplasm"/>
    <property type="evidence" value="ECO:0007669"/>
    <property type="project" value="TreeGrafter"/>
</dbReference>
<feature type="compositionally biased region" description="Polar residues" evidence="6">
    <location>
        <begin position="555"/>
        <end position="588"/>
    </location>
</feature>
<dbReference type="EC" id="3.1.3.48" evidence="1"/>
<dbReference type="InterPro" id="IPR036860">
    <property type="entry name" value="SH2_dom_sf"/>
</dbReference>
<evidence type="ECO:0000313" key="10">
    <source>
        <dbReference type="Proteomes" id="UP000035680"/>
    </source>
</evidence>